<evidence type="ECO:0000313" key="2">
    <source>
        <dbReference type="EMBL" id="KKM78868.1"/>
    </source>
</evidence>
<protein>
    <recommendedName>
        <fullName evidence="1">Tellurite resistance methyltransferase TehB-like domain-containing protein</fullName>
    </recommendedName>
</protein>
<proteinExistence type="predicted"/>
<dbReference type="Pfam" id="PF03848">
    <property type="entry name" value="TehB"/>
    <property type="match status" value="1"/>
</dbReference>
<sequence length="177" mass="20088">MYEIICRLSEDAKVLDLGCGEGGTAIFLAEAGFDVTAVDISRTDITKLQCPANREELHTAGRARQPREDPFSDTYDLIVLHGCLRLIAHQCWKSLFSQIQANTKMGGYNIVAVFTDGPPSADYPNEFAIRLLAEGELFRFYKGWRIIFQQSYMFDDQHRKGIKHRHAASRIVAEKQF</sequence>
<evidence type="ECO:0000259" key="1">
    <source>
        <dbReference type="Pfam" id="PF03848"/>
    </source>
</evidence>
<organism evidence="2">
    <name type="scientific">marine sediment metagenome</name>
    <dbReference type="NCBI Taxonomy" id="412755"/>
    <lineage>
        <taxon>unclassified sequences</taxon>
        <taxon>metagenomes</taxon>
        <taxon>ecological metagenomes</taxon>
    </lineage>
</organism>
<gene>
    <name evidence="2" type="ORF">LCGC14_1355610</name>
</gene>
<dbReference type="PANTHER" id="PTHR43667">
    <property type="entry name" value="CYCLOPROPANE-FATTY-ACYL-PHOSPHOLIPID SYNTHASE"/>
    <property type="match status" value="1"/>
</dbReference>
<feature type="domain" description="Tellurite resistance methyltransferase TehB-like" evidence="1">
    <location>
        <begin position="10"/>
        <end position="148"/>
    </location>
</feature>
<reference evidence="2" key="1">
    <citation type="journal article" date="2015" name="Nature">
        <title>Complex archaea that bridge the gap between prokaryotes and eukaryotes.</title>
        <authorList>
            <person name="Spang A."/>
            <person name="Saw J.H."/>
            <person name="Jorgensen S.L."/>
            <person name="Zaremba-Niedzwiedzka K."/>
            <person name="Martijn J."/>
            <person name="Lind A.E."/>
            <person name="van Eijk R."/>
            <person name="Schleper C."/>
            <person name="Guy L."/>
            <person name="Ettema T.J."/>
        </authorList>
    </citation>
    <scope>NUCLEOTIDE SEQUENCE</scope>
</reference>
<dbReference type="InterPro" id="IPR029063">
    <property type="entry name" value="SAM-dependent_MTases_sf"/>
</dbReference>
<dbReference type="AlphaFoldDB" id="A0A0F9KAB6"/>
<dbReference type="EMBL" id="LAZR01008421">
    <property type="protein sequence ID" value="KKM78868.1"/>
    <property type="molecule type" value="Genomic_DNA"/>
</dbReference>
<comment type="caution">
    <text evidence="2">The sequence shown here is derived from an EMBL/GenBank/DDBJ whole genome shotgun (WGS) entry which is preliminary data.</text>
</comment>
<dbReference type="InterPro" id="IPR050723">
    <property type="entry name" value="CFA/CMAS"/>
</dbReference>
<dbReference type="CDD" id="cd02440">
    <property type="entry name" value="AdoMet_MTases"/>
    <property type="match status" value="1"/>
</dbReference>
<name>A0A0F9KAB6_9ZZZZ</name>
<dbReference type="Gene3D" id="3.40.50.150">
    <property type="entry name" value="Vaccinia Virus protein VP39"/>
    <property type="match status" value="1"/>
</dbReference>
<dbReference type="InterPro" id="IPR015985">
    <property type="entry name" value="TehB-like_dom"/>
</dbReference>
<dbReference type="PANTHER" id="PTHR43667:SF2">
    <property type="entry name" value="FATTY ACID C-METHYL TRANSFERASE"/>
    <property type="match status" value="1"/>
</dbReference>
<accession>A0A0F9KAB6</accession>
<dbReference type="SUPFAM" id="SSF53335">
    <property type="entry name" value="S-adenosyl-L-methionine-dependent methyltransferases"/>
    <property type="match status" value="1"/>
</dbReference>